<dbReference type="PANTHER" id="PTHR30478:SF0">
    <property type="entry name" value="BETA SLIDING CLAMP"/>
    <property type="match status" value="1"/>
</dbReference>
<dbReference type="InterPro" id="IPR022637">
    <property type="entry name" value="DNA_polIII_beta_cen"/>
</dbReference>
<keyword evidence="8" id="KW-0238">DNA-binding</keyword>
<dbReference type="GO" id="GO:0008408">
    <property type="term" value="F:3'-5' exonuclease activity"/>
    <property type="evidence" value="ECO:0007669"/>
    <property type="project" value="InterPro"/>
</dbReference>
<accession>A0A1F5FWC0</accession>
<dbReference type="InterPro" id="IPR046938">
    <property type="entry name" value="DNA_clamp_sf"/>
</dbReference>
<evidence type="ECO:0000313" key="14">
    <source>
        <dbReference type="Proteomes" id="UP000179252"/>
    </source>
</evidence>
<evidence type="ECO:0000256" key="9">
    <source>
        <dbReference type="PIRNR" id="PIRNR000804"/>
    </source>
</evidence>
<dbReference type="SMART" id="SM00480">
    <property type="entry name" value="POL3Bc"/>
    <property type="match status" value="1"/>
</dbReference>
<dbReference type="CDD" id="cd00140">
    <property type="entry name" value="beta_clamp"/>
    <property type="match status" value="1"/>
</dbReference>
<keyword evidence="6 9" id="KW-0235">DNA replication</keyword>
<comment type="caution">
    <text evidence="13">The sequence shown here is derived from an EMBL/GenBank/DDBJ whole genome shotgun (WGS) entry which is preliminary data.</text>
</comment>
<keyword evidence="4 9" id="KW-0808">Transferase</keyword>
<comment type="function">
    <text evidence="9">Confers DNA tethering and processivity to DNA polymerases and other proteins. Acts as a clamp, forming a ring around DNA (a reaction catalyzed by the clamp-loading complex) which diffuses in an ATP-independent manner freely and bidirectionally along dsDNA. Initially characterized for its ability to contact the catalytic subunit of DNA polymerase III (Pol III), a complex, multichain enzyme responsible for most of the replicative synthesis in bacteria; Pol III exhibits 3'-5' exonuclease proofreading activity. The beta chain is required for initiation of replication as well as for processivity of DNA replication.</text>
</comment>
<evidence type="ECO:0000256" key="6">
    <source>
        <dbReference type="ARBA" id="ARBA00022705"/>
    </source>
</evidence>
<evidence type="ECO:0000256" key="5">
    <source>
        <dbReference type="ARBA" id="ARBA00022695"/>
    </source>
</evidence>
<organism evidence="13 14">
    <name type="scientific">Candidatus Curtissbacteria bacterium RBG_13_40_7</name>
    <dbReference type="NCBI Taxonomy" id="1797706"/>
    <lineage>
        <taxon>Bacteria</taxon>
        <taxon>Candidatus Curtissiibacteriota</taxon>
    </lineage>
</organism>
<proteinExistence type="inferred from homology"/>
<sequence length="374" mass="41318">MKCKISQAEFAKALRACEKSLLLKANLPVLANILVSVGKNKLEILSTNLETATKVTIPSQTQQEGKITLPGRVLMEFVSQLPEGTIELEKLGEEIVLSVKGYNARFATMVPEEFPAIPKIETGREFKMEAQLFAKSASQIVFCAAQDEGRPILNGVLCEGGKNKLSMVATDGYRLGFVEMVTEGEEKATKIVIPAKSIGEVAKLIGESLAGDKEEMLKMVVSDSLNQVNFKIDNIEFTSRLIEGEFPNWQKIIPASFLTRAKIQREDLIRKIKIASIFARDSGNIVRLKLEGKKLTIMANTSQVGSNETETEIDINGKGGEIAFNFRYLLEALSAVEGEDVNFEMSESLTPGRLTPAEKQKEFFHIIMPVRLQT</sequence>
<gene>
    <name evidence="13" type="ORF">A2165_00320</name>
</gene>
<name>A0A1F5FWC0_9BACT</name>
<protein>
    <recommendedName>
        <fullName evidence="9">Beta sliding clamp</fullName>
    </recommendedName>
</protein>
<dbReference type="PIRSF" id="PIRSF000804">
    <property type="entry name" value="DNA_pol_III_b"/>
    <property type="match status" value="1"/>
</dbReference>
<dbReference type="Gene3D" id="3.70.10.10">
    <property type="match status" value="1"/>
</dbReference>
<dbReference type="InterPro" id="IPR001001">
    <property type="entry name" value="DNA_polIII_beta"/>
</dbReference>
<dbReference type="InterPro" id="IPR022634">
    <property type="entry name" value="DNA_polIII_beta_N"/>
</dbReference>
<dbReference type="GO" id="GO:0003887">
    <property type="term" value="F:DNA-directed DNA polymerase activity"/>
    <property type="evidence" value="ECO:0007669"/>
    <property type="project" value="UniProtKB-UniRule"/>
</dbReference>
<evidence type="ECO:0000313" key="13">
    <source>
        <dbReference type="EMBL" id="OGD83913.1"/>
    </source>
</evidence>
<evidence type="ECO:0000256" key="8">
    <source>
        <dbReference type="ARBA" id="ARBA00023125"/>
    </source>
</evidence>
<evidence type="ECO:0000256" key="2">
    <source>
        <dbReference type="ARBA" id="ARBA00010752"/>
    </source>
</evidence>
<dbReference type="Pfam" id="PF00712">
    <property type="entry name" value="DNA_pol3_beta"/>
    <property type="match status" value="1"/>
</dbReference>
<evidence type="ECO:0000256" key="7">
    <source>
        <dbReference type="ARBA" id="ARBA00022932"/>
    </source>
</evidence>
<dbReference type="AlphaFoldDB" id="A0A1F5FWC0"/>
<feature type="domain" description="DNA polymerase III beta sliding clamp N-terminal" evidence="10">
    <location>
        <begin position="1"/>
        <end position="118"/>
    </location>
</feature>
<dbReference type="EMBL" id="MFAU01000036">
    <property type="protein sequence ID" value="OGD83913.1"/>
    <property type="molecule type" value="Genomic_DNA"/>
</dbReference>
<dbReference type="Pfam" id="PF02767">
    <property type="entry name" value="DNA_pol3_beta_2"/>
    <property type="match status" value="1"/>
</dbReference>
<dbReference type="Gene3D" id="3.10.150.10">
    <property type="entry name" value="DNA Polymerase III, subunit A, domain 2"/>
    <property type="match status" value="1"/>
</dbReference>
<comment type="subunit">
    <text evidence="9">Forms a ring-shaped head-to-tail homodimer around DNA.</text>
</comment>
<feature type="domain" description="DNA polymerase III beta sliding clamp C-terminal" evidence="12">
    <location>
        <begin position="251"/>
        <end position="371"/>
    </location>
</feature>
<evidence type="ECO:0000256" key="3">
    <source>
        <dbReference type="ARBA" id="ARBA00022490"/>
    </source>
</evidence>
<evidence type="ECO:0000256" key="1">
    <source>
        <dbReference type="ARBA" id="ARBA00004496"/>
    </source>
</evidence>
<evidence type="ECO:0000259" key="11">
    <source>
        <dbReference type="Pfam" id="PF02767"/>
    </source>
</evidence>
<keyword evidence="3 9" id="KW-0963">Cytoplasm</keyword>
<dbReference type="GO" id="GO:0009360">
    <property type="term" value="C:DNA polymerase III complex"/>
    <property type="evidence" value="ECO:0007669"/>
    <property type="project" value="InterPro"/>
</dbReference>
<dbReference type="NCBIfam" id="TIGR00663">
    <property type="entry name" value="dnan"/>
    <property type="match status" value="1"/>
</dbReference>
<keyword evidence="7 9" id="KW-0239">DNA-directed DNA polymerase</keyword>
<comment type="subcellular location">
    <subcellularLocation>
        <location evidence="1 9">Cytoplasm</location>
    </subcellularLocation>
</comment>
<dbReference type="Pfam" id="PF02768">
    <property type="entry name" value="DNA_pol3_beta_3"/>
    <property type="match status" value="1"/>
</dbReference>
<evidence type="ECO:0000259" key="12">
    <source>
        <dbReference type="Pfam" id="PF02768"/>
    </source>
</evidence>
<keyword evidence="5 9" id="KW-0548">Nucleotidyltransferase</keyword>
<dbReference type="PANTHER" id="PTHR30478">
    <property type="entry name" value="DNA POLYMERASE III SUBUNIT BETA"/>
    <property type="match status" value="1"/>
</dbReference>
<dbReference type="GO" id="GO:0005737">
    <property type="term" value="C:cytoplasm"/>
    <property type="evidence" value="ECO:0007669"/>
    <property type="project" value="UniProtKB-SubCell"/>
</dbReference>
<dbReference type="GO" id="GO:0003677">
    <property type="term" value="F:DNA binding"/>
    <property type="evidence" value="ECO:0007669"/>
    <property type="project" value="UniProtKB-UniRule"/>
</dbReference>
<dbReference type="Proteomes" id="UP000179252">
    <property type="component" value="Unassembled WGS sequence"/>
</dbReference>
<reference evidence="13 14" key="1">
    <citation type="journal article" date="2016" name="Nat. Commun.">
        <title>Thousands of microbial genomes shed light on interconnected biogeochemical processes in an aquifer system.</title>
        <authorList>
            <person name="Anantharaman K."/>
            <person name="Brown C.T."/>
            <person name="Hug L.A."/>
            <person name="Sharon I."/>
            <person name="Castelle C.J."/>
            <person name="Probst A.J."/>
            <person name="Thomas B.C."/>
            <person name="Singh A."/>
            <person name="Wilkins M.J."/>
            <person name="Karaoz U."/>
            <person name="Brodie E.L."/>
            <person name="Williams K.H."/>
            <person name="Hubbard S.S."/>
            <person name="Banfield J.F."/>
        </authorList>
    </citation>
    <scope>NUCLEOTIDE SEQUENCE [LARGE SCALE GENOMIC DNA]</scope>
</reference>
<dbReference type="InterPro" id="IPR022635">
    <property type="entry name" value="DNA_polIII_beta_C"/>
</dbReference>
<comment type="similarity">
    <text evidence="2 9">Belongs to the beta sliding clamp family.</text>
</comment>
<evidence type="ECO:0000256" key="4">
    <source>
        <dbReference type="ARBA" id="ARBA00022679"/>
    </source>
</evidence>
<evidence type="ECO:0000259" key="10">
    <source>
        <dbReference type="Pfam" id="PF00712"/>
    </source>
</evidence>
<feature type="domain" description="DNA polymerase III beta sliding clamp central" evidence="11">
    <location>
        <begin position="129"/>
        <end position="248"/>
    </location>
</feature>
<dbReference type="GO" id="GO:0006271">
    <property type="term" value="P:DNA strand elongation involved in DNA replication"/>
    <property type="evidence" value="ECO:0007669"/>
    <property type="project" value="TreeGrafter"/>
</dbReference>
<dbReference type="SUPFAM" id="SSF55979">
    <property type="entry name" value="DNA clamp"/>
    <property type="match status" value="3"/>
</dbReference>